<protein>
    <recommendedName>
        <fullName evidence="5">F-box domain-containing protein</fullName>
    </recommendedName>
</protein>
<feature type="domain" description="F-box" evidence="1">
    <location>
        <begin position="20"/>
        <end position="53"/>
    </location>
</feature>
<accession>A0AAD8WRZ6</accession>
<dbReference type="InterPro" id="IPR032675">
    <property type="entry name" value="LRR_dom_sf"/>
</dbReference>
<dbReference type="EMBL" id="JAUUTY010000002">
    <property type="protein sequence ID" value="KAK1678379.1"/>
    <property type="molecule type" value="Genomic_DNA"/>
</dbReference>
<organism evidence="3 4">
    <name type="scientific">Lolium multiflorum</name>
    <name type="common">Italian ryegrass</name>
    <name type="synonym">Lolium perenne subsp. multiflorum</name>
    <dbReference type="NCBI Taxonomy" id="4521"/>
    <lineage>
        <taxon>Eukaryota</taxon>
        <taxon>Viridiplantae</taxon>
        <taxon>Streptophyta</taxon>
        <taxon>Embryophyta</taxon>
        <taxon>Tracheophyta</taxon>
        <taxon>Spermatophyta</taxon>
        <taxon>Magnoliopsida</taxon>
        <taxon>Liliopsida</taxon>
        <taxon>Poales</taxon>
        <taxon>Poaceae</taxon>
        <taxon>BOP clade</taxon>
        <taxon>Pooideae</taxon>
        <taxon>Poodae</taxon>
        <taxon>Poeae</taxon>
        <taxon>Poeae Chloroplast Group 2 (Poeae type)</taxon>
        <taxon>Loliodinae</taxon>
        <taxon>Loliinae</taxon>
        <taxon>Lolium</taxon>
    </lineage>
</organism>
<dbReference type="InterPro" id="IPR001810">
    <property type="entry name" value="F-box_dom"/>
</dbReference>
<dbReference type="Pfam" id="PF23622">
    <property type="entry name" value="LRR_At1g61320_AtMIF1"/>
    <property type="match status" value="2"/>
</dbReference>
<dbReference type="SUPFAM" id="SSF52058">
    <property type="entry name" value="L domain-like"/>
    <property type="match status" value="1"/>
</dbReference>
<feature type="domain" description="F-box" evidence="1">
    <location>
        <begin position="496"/>
        <end position="529"/>
    </location>
</feature>
<evidence type="ECO:0000313" key="4">
    <source>
        <dbReference type="Proteomes" id="UP001231189"/>
    </source>
</evidence>
<dbReference type="Gene3D" id="3.80.10.10">
    <property type="entry name" value="Ribonuclease Inhibitor"/>
    <property type="match status" value="2"/>
</dbReference>
<dbReference type="Pfam" id="PF00646">
    <property type="entry name" value="F-box"/>
    <property type="match status" value="2"/>
</dbReference>
<dbReference type="SUPFAM" id="SSF81383">
    <property type="entry name" value="F-box domain"/>
    <property type="match status" value="2"/>
</dbReference>
<evidence type="ECO:0000259" key="1">
    <source>
        <dbReference type="Pfam" id="PF00646"/>
    </source>
</evidence>
<evidence type="ECO:0000259" key="2">
    <source>
        <dbReference type="Pfam" id="PF23622"/>
    </source>
</evidence>
<dbReference type="AlphaFoldDB" id="A0AAD8WRZ6"/>
<feature type="domain" description="At1g61320/AtMIF1 LRR" evidence="2">
    <location>
        <begin position="177"/>
        <end position="450"/>
    </location>
</feature>
<dbReference type="Proteomes" id="UP001231189">
    <property type="component" value="Unassembled WGS sequence"/>
</dbReference>
<comment type="caution">
    <text evidence="3">The sequence shown here is derived from an EMBL/GenBank/DDBJ whole genome shotgun (WGS) entry which is preliminary data.</text>
</comment>
<reference evidence="3" key="1">
    <citation type="submission" date="2023-07" db="EMBL/GenBank/DDBJ databases">
        <title>A chromosome-level genome assembly of Lolium multiflorum.</title>
        <authorList>
            <person name="Chen Y."/>
            <person name="Copetti D."/>
            <person name="Kolliker R."/>
            <person name="Studer B."/>
        </authorList>
    </citation>
    <scope>NUCLEOTIDE SEQUENCE</scope>
    <source>
        <strain evidence="3">02402/16</strain>
        <tissue evidence="3">Leaf</tissue>
    </source>
</reference>
<evidence type="ECO:0000313" key="3">
    <source>
        <dbReference type="EMBL" id="KAK1678379.1"/>
    </source>
</evidence>
<sequence length="970" mass="111623">MSQLGKELGCTSQSTDEDRLSTLTDDIILSILGRVDITTATRTSVLSKRWRVLPRLLPELNLRVWDFMPIPRPGPIEAHHMDQGMACLTKATRSFLADPTRKSTSITKLQLQLYGGRNYSREIGLLVRDAIDSGVLKQLELKIVHEKEVPVHCRHEDMVQQARDVIDFFTTYPCVHSCLVSLLLHNVRFTEQDIHHVLFDSCKELKKLMLFHCDVGVCSVWQINAPDSKLAVLEIAITSLERVEVICLPKLRRLHLDNWLYFEAPLRFGFVPSLNELALIRSGTLYNQEFRLSAVLHGTTNIHTLTLDFEGGELWIQPEGKQLCPAFNNLRELSIFGISVDFDLLWTINLLEAAPSVEIFLVQIWDQCREDRQLRTETAYADQRTKPSITGFTSSNTWKLKEILFVGFRPLEQQILFIRAVMKRAPNLKVLLLKENEKPCRRCEAMATPCPPPRGGFFPRDQEEQEATVKQFRDGVCSSARIIFASSHQAQHEDRLSELTDDIILSILMRVDTATATRTSVLSKRWRNLPQLLPELNLRVWDFLPILRLEPVEAHKMDHAMTCLTKATRSFLADPSRKSSVTRLSLQFYMTGDYLCEIGPLVHHAIDCGVVKELDLSIVDDKEPSICTHEDMLQQAQAIEGFFTAYPCVLRCLTTLFLQDVRFSEWDIHHLLFDCCNQLRHLALYNCDAGEFSVWQINAPNSELRILEVWMSCLKRVEVLCLPKLERLHWNEWFCFESPLRFGSAPSLKELALTCGATLDHEVFSLSEVVRDTTNIHTLTLDFKGERLWIQPEGRQLCPAFHKLRKLYIWGIFVEFDLLWTINFLEAAPSIEIFSAQIFDHACQDDEEVRTTEVYGAQKTKPQWNIPKFTSSKPWRLKELELVGFRPLEQQFLFVRSVMERAANLKAVLLKEDDEPCQDCERLSRPHPPPVGGFFPRDKDEQEMIVKQLRDGVQSSARIIFSNNRNSVPW</sequence>
<dbReference type="PANTHER" id="PTHR35545">
    <property type="entry name" value="F-BOX DOMAIN-CONTAINING PROTEIN"/>
    <property type="match status" value="1"/>
</dbReference>
<dbReference type="InterPro" id="IPR055357">
    <property type="entry name" value="LRR_At1g61320_AtMIF1"/>
</dbReference>
<dbReference type="PANTHER" id="PTHR35545:SF18">
    <property type="entry name" value="F-BOX DOMAIN-CONTAINING PROTEIN"/>
    <property type="match status" value="1"/>
</dbReference>
<proteinExistence type="predicted"/>
<evidence type="ECO:0008006" key="5">
    <source>
        <dbReference type="Google" id="ProtNLM"/>
    </source>
</evidence>
<dbReference type="InterPro" id="IPR036047">
    <property type="entry name" value="F-box-like_dom_sf"/>
</dbReference>
<keyword evidence="4" id="KW-1185">Reference proteome</keyword>
<name>A0AAD8WRZ6_LOLMU</name>
<feature type="domain" description="At1g61320/AtMIF1 LRR" evidence="2">
    <location>
        <begin position="648"/>
        <end position="912"/>
    </location>
</feature>
<gene>
    <name evidence="3" type="ORF">QYE76_039227</name>
</gene>